<evidence type="ECO:0008006" key="3">
    <source>
        <dbReference type="Google" id="ProtNLM"/>
    </source>
</evidence>
<reference evidence="1" key="1">
    <citation type="journal article" date="2020" name="Fungal Divers.">
        <title>Resolving the Mortierellaceae phylogeny through synthesis of multi-gene phylogenetics and phylogenomics.</title>
        <authorList>
            <person name="Vandepol N."/>
            <person name="Liber J."/>
            <person name="Desiro A."/>
            <person name="Na H."/>
            <person name="Kennedy M."/>
            <person name="Barry K."/>
            <person name="Grigoriev I.V."/>
            <person name="Miller A.N."/>
            <person name="O'Donnell K."/>
            <person name="Stajich J.E."/>
            <person name="Bonito G."/>
        </authorList>
    </citation>
    <scope>NUCLEOTIDE SEQUENCE</scope>
    <source>
        <strain evidence="1">NRRL 6426</strain>
    </source>
</reference>
<sequence>MWPSFTIRRHPRPTFFKWHPLSLNVPEILELIFPYLDASTLCHTVCLVSRQWLQMNQDRVTREVVWDYCWKDPKLFSTLPRVVGAERIRCIVEGDEPDDVFNKPVQKLMKDYQYHYHNGVRRQQPQQSMYGSRRQVTQWVFERPLKEMSLTLCLFSPEEFNKFPYSPTLTTLKIEMGHSTKILFNLGTILEALPFLEHFHGLKGEGWHLSGPWISQNHDRRKPLRLKTLDIYYASFWQEDLGDLLTITPDLKVLKPVGVTTSHFAPSSLREGEDITYNRRQLFQHLKTLSFTPSTFHFSISSYSPDDDGNDDERFNQMARELCPGLSEWSLWSPVVTPTLLRELQTLRNVVTRLELSWADEIMQIQDMIGGMDLHRRASFRSLSFHDDYAWTGSQSQESIRPGIWACRKLRVLEMEVRDHNGGEVQVVLPVLSQILFGYLSRVCPKLEKIDIRVPWYCSGSMHGPSYSPGLCTQLYGGLCFLSRLTELRMLRVCPNSLAEGYNANRIDFAWMTPGGNTEKERRKRRVMMAGWKGMLAQEELLEDDRLQSSAVREPLLVSETVPVEPEIFELLKDLGRLSEVKAVLEGMDKEGFRCLQQLTHFSLGPTLGQRPQDVLKRLFPQKFLHIK</sequence>
<dbReference type="Gene3D" id="3.80.10.10">
    <property type="entry name" value="Ribonuclease Inhibitor"/>
    <property type="match status" value="1"/>
</dbReference>
<gene>
    <name evidence="1" type="ORF">BG015_007031</name>
</gene>
<dbReference type="InterPro" id="IPR032675">
    <property type="entry name" value="LRR_dom_sf"/>
</dbReference>
<evidence type="ECO:0000313" key="2">
    <source>
        <dbReference type="Proteomes" id="UP000748756"/>
    </source>
</evidence>
<dbReference type="EMBL" id="JAAAUQ010000349">
    <property type="protein sequence ID" value="KAF9151139.1"/>
    <property type="molecule type" value="Genomic_DNA"/>
</dbReference>
<evidence type="ECO:0000313" key="1">
    <source>
        <dbReference type="EMBL" id="KAF9151139.1"/>
    </source>
</evidence>
<proteinExistence type="predicted"/>
<dbReference type="AlphaFoldDB" id="A0A9P5RZ26"/>
<accession>A0A9P5RZ26</accession>
<dbReference type="OrthoDB" id="2449538at2759"/>
<dbReference type="Proteomes" id="UP000748756">
    <property type="component" value="Unassembled WGS sequence"/>
</dbReference>
<dbReference type="InterPro" id="IPR036047">
    <property type="entry name" value="F-box-like_dom_sf"/>
</dbReference>
<name>A0A9P5RZ26_9FUNG</name>
<organism evidence="1 2">
    <name type="scientific">Linnemannia schmuckeri</name>
    <dbReference type="NCBI Taxonomy" id="64567"/>
    <lineage>
        <taxon>Eukaryota</taxon>
        <taxon>Fungi</taxon>
        <taxon>Fungi incertae sedis</taxon>
        <taxon>Mucoromycota</taxon>
        <taxon>Mortierellomycotina</taxon>
        <taxon>Mortierellomycetes</taxon>
        <taxon>Mortierellales</taxon>
        <taxon>Mortierellaceae</taxon>
        <taxon>Linnemannia</taxon>
    </lineage>
</organism>
<dbReference type="SUPFAM" id="SSF81383">
    <property type="entry name" value="F-box domain"/>
    <property type="match status" value="1"/>
</dbReference>
<keyword evidence="2" id="KW-1185">Reference proteome</keyword>
<protein>
    <recommendedName>
        <fullName evidence="3">F-box domain-containing protein</fullName>
    </recommendedName>
</protein>
<comment type="caution">
    <text evidence="1">The sequence shown here is derived from an EMBL/GenBank/DDBJ whole genome shotgun (WGS) entry which is preliminary data.</text>
</comment>